<dbReference type="InterPro" id="IPR018164">
    <property type="entry name" value="Ala-tRNA-synth_IIc_N"/>
</dbReference>
<dbReference type="InterPro" id="IPR050058">
    <property type="entry name" value="Ala-tRNA_ligase"/>
</dbReference>
<comment type="caution">
    <text evidence="11">The sequence shown here is derived from an EMBL/GenBank/DDBJ whole genome shotgun (WGS) entry which is preliminary data.</text>
</comment>
<evidence type="ECO:0000256" key="3">
    <source>
        <dbReference type="ARBA" id="ARBA00022555"/>
    </source>
</evidence>
<evidence type="ECO:0000256" key="8">
    <source>
        <dbReference type="ARBA" id="ARBA00022917"/>
    </source>
</evidence>
<keyword evidence="5" id="KW-0547">Nucleotide-binding</keyword>
<dbReference type="PANTHER" id="PTHR11777">
    <property type="entry name" value="ALANYL-TRNA SYNTHETASE"/>
    <property type="match status" value="1"/>
</dbReference>
<dbReference type="PROSITE" id="PS50860">
    <property type="entry name" value="AA_TRNA_LIGASE_II_ALA"/>
    <property type="match status" value="1"/>
</dbReference>
<feature type="non-terminal residue" evidence="11">
    <location>
        <position position="78"/>
    </location>
</feature>
<evidence type="ECO:0000259" key="10">
    <source>
        <dbReference type="PROSITE" id="PS50860"/>
    </source>
</evidence>
<keyword evidence="8" id="KW-0648">Protein biosynthesis</keyword>
<evidence type="ECO:0000256" key="7">
    <source>
        <dbReference type="ARBA" id="ARBA00022884"/>
    </source>
</evidence>
<evidence type="ECO:0000256" key="9">
    <source>
        <dbReference type="ARBA" id="ARBA00023146"/>
    </source>
</evidence>
<protein>
    <recommendedName>
        <fullName evidence="2">alanine--tRNA ligase</fullName>
        <ecNumber evidence="2">6.1.1.7</ecNumber>
    </recommendedName>
</protein>
<evidence type="ECO:0000256" key="2">
    <source>
        <dbReference type="ARBA" id="ARBA00013168"/>
    </source>
</evidence>
<dbReference type="GO" id="GO:0000049">
    <property type="term" value="F:tRNA binding"/>
    <property type="evidence" value="ECO:0007669"/>
    <property type="project" value="UniProtKB-KW"/>
</dbReference>
<dbReference type="SUPFAM" id="SSF55681">
    <property type="entry name" value="Class II aaRS and biotin synthetases"/>
    <property type="match status" value="1"/>
</dbReference>
<keyword evidence="9" id="KW-0030">Aminoacyl-tRNA synthetase</keyword>
<proteinExistence type="inferred from homology"/>
<reference evidence="11" key="1">
    <citation type="journal article" date="2014" name="Front. Microbiol.">
        <title>High frequency of phylogenetically diverse reductive dehalogenase-homologous genes in deep subseafloor sedimentary metagenomes.</title>
        <authorList>
            <person name="Kawai M."/>
            <person name="Futagami T."/>
            <person name="Toyoda A."/>
            <person name="Takaki Y."/>
            <person name="Nishi S."/>
            <person name="Hori S."/>
            <person name="Arai W."/>
            <person name="Tsubouchi T."/>
            <person name="Morono Y."/>
            <person name="Uchiyama I."/>
            <person name="Ito T."/>
            <person name="Fujiyama A."/>
            <person name="Inagaki F."/>
            <person name="Takami H."/>
        </authorList>
    </citation>
    <scope>NUCLEOTIDE SEQUENCE</scope>
    <source>
        <strain evidence="11">Expedition CK06-06</strain>
    </source>
</reference>
<name>X1PV94_9ZZZZ</name>
<dbReference type="GO" id="GO:0006419">
    <property type="term" value="P:alanyl-tRNA aminoacylation"/>
    <property type="evidence" value="ECO:0007669"/>
    <property type="project" value="InterPro"/>
</dbReference>
<dbReference type="InterPro" id="IPR018165">
    <property type="entry name" value="Ala-tRNA-synth_IIc_core"/>
</dbReference>
<accession>X1PV94</accession>
<keyword evidence="6" id="KW-0067">ATP-binding</keyword>
<keyword evidence="3" id="KW-0820">tRNA-binding</keyword>
<dbReference type="PANTHER" id="PTHR11777:SF9">
    <property type="entry name" value="ALANINE--TRNA LIGASE, CYTOPLASMIC"/>
    <property type="match status" value="1"/>
</dbReference>
<comment type="similarity">
    <text evidence="1">Belongs to the class-II aminoacyl-tRNA synthetase family.</text>
</comment>
<dbReference type="GO" id="GO:0005829">
    <property type="term" value="C:cytosol"/>
    <property type="evidence" value="ECO:0007669"/>
    <property type="project" value="TreeGrafter"/>
</dbReference>
<sequence>MTGNEIRRRFLDFFRERGHLIQPSAPLSIDDPALLFIIAGMVPFKAFFLGKKRPPASRLASCQVCFRTNDLEKVGQTP</sequence>
<dbReference type="GO" id="GO:0004813">
    <property type="term" value="F:alanine-tRNA ligase activity"/>
    <property type="evidence" value="ECO:0007669"/>
    <property type="project" value="UniProtKB-EC"/>
</dbReference>
<gene>
    <name evidence="11" type="ORF">S06H3_45663</name>
</gene>
<keyword evidence="4" id="KW-0436">Ligase</keyword>
<dbReference type="EC" id="6.1.1.7" evidence="2"/>
<dbReference type="Pfam" id="PF01411">
    <property type="entry name" value="tRNA-synt_2c"/>
    <property type="match status" value="1"/>
</dbReference>
<evidence type="ECO:0000256" key="1">
    <source>
        <dbReference type="ARBA" id="ARBA00008226"/>
    </source>
</evidence>
<evidence type="ECO:0000256" key="5">
    <source>
        <dbReference type="ARBA" id="ARBA00022741"/>
    </source>
</evidence>
<dbReference type="Gene3D" id="3.30.930.10">
    <property type="entry name" value="Bira Bifunctional Protein, Domain 2"/>
    <property type="match status" value="1"/>
</dbReference>
<evidence type="ECO:0000256" key="4">
    <source>
        <dbReference type="ARBA" id="ARBA00022598"/>
    </source>
</evidence>
<dbReference type="InterPro" id="IPR045864">
    <property type="entry name" value="aa-tRNA-synth_II/BPL/LPL"/>
</dbReference>
<evidence type="ECO:0000313" key="11">
    <source>
        <dbReference type="EMBL" id="GAI34814.1"/>
    </source>
</evidence>
<dbReference type="GO" id="GO:0002161">
    <property type="term" value="F:aminoacyl-tRNA deacylase activity"/>
    <property type="evidence" value="ECO:0007669"/>
    <property type="project" value="TreeGrafter"/>
</dbReference>
<dbReference type="EMBL" id="BARV01028541">
    <property type="protein sequence ID" value="GAI34814.1"/>
    <property type="molecule type" value="Genomic_DNA"/>
</dbReference>
<evidence type="ECO:0000256" key="6">
    <source>
        <dbReference type="ARBA" id="ARBA00022840"/>
    </source>
</evidence>
<dbReference type="AlphaFoldDB" id="X1PV94"/>
<organism evidence="11">
    <name type="scientific">marine sediment metagenome</name>
    <dbReference type="NCBI Taxonomy" id="412755"/>
    <lineage>
        <taxon>unclassified sequences</taxon>
        <taxon>metagenomes</taxon>
        <taxon>ecological metagenomes</taxon>
    </lineage>
</organism>
<dbReference type="GO" id="GO:0005524">
    <property type="term" value="F:ATP binding"/>
    <property type="evidence" value="ECO:0007669"/>
    <property type="project" value="UniProtKB-KW"/>
</dbReference>
<keyword evidence="7" id="KW-0694">RNA-binding</keyword>
<feature type="domain" description="Alanyl-transfer RNA synthetases family profile" evidence="10">
    <location>
        <begin position="1"/>
        <end position="78"/>
    </location>
</feature>